<reference evidence="6 7" key="1">
    <citation type="submission" date="2023-08" db="EMBL/GenBank/DDBJ databases">
        <title>Black Yeasts Isolated from many extreme environments.</title>
        <authorList>
            <person name="Coleine C."/>
            <person name="Stajich J.E."/>
            <person name="Selbmann L."/>
        </authorList>
    </citation>
    <scope>NUCLEOTIDE SEQUENCE [LARGE SCALE GENOMIC DNA]</scope>
    <source>
        <strain evidence="6 7">CCFEE 6328</strain>
    </source>
</reference>
<dbReference type="PANTHER" id="PTHR31069">
    <property type="entry name" value="OLEATE-ACTIVATED TRANSCRIPTION FACTOR 1-RELATED"/>
    <property type="match status" value="1"/>
</dbReference>
<keyword evidence="4" id="KW-0539">Nucleus</keyword>
<keyword evidence="3" id="KW-0804">Transcription</keyword>
<feature type="compositionally biased region" description="Polar residues" evidence="5">
    <location>
        <begin position="116"/>
        <end position="125"/>
    </location>
</feature>
<dbReference type="EMBL" id="JAVRRF010000001">
    <property type="protein sequence ID" value="KAK5068774.1"/>
    <property type="molecule type" value="Genomic_DNA"/>
</dbReference>
<dbReference type="InterPro" id="IPR021858">
    <property type="entry name" value="Fun_TF"/>
</dbReference>
<evidence type="ECO:0000313" key="7">
    <source>
        <dbReference type="Proteomes" id="UP001345691"/>
    </source>
</evidence>
<evidence type="ECO:0000256" key="2">
    <source>
        <dbReference type="ARBA" id="ARBA00023125"/>
    </source>
</evidence>
<keyword evidence="1" id="KW-0805">Transcription regulation</keyword>
<evidence type="ECO:0000256" key="5">
    <source>
        <dbReference type="SAM" id="MobiDB-lite"/>
    </source>
</evidence>
<dbReference type="Proteomes" id="UP001345691">
    <property type="component" value="Unassembled WGS sequence"/>
</dbReference>
<keyword evidence="2" id="KW-0238">DNA-binding</keyword>
<feature type="region of interest" description="Disordered" evidence="5">
    <location>
        <begin position="22"/>
        <end position="49"/>
    </location>
</feature>
<organism evidence="6 7">
    <name type="scientific">Exophiala sideris</name>
    <dbReference type="NCBI Taxonomy" id="1016849"/>
    <lineage>
        <taxon>Eukaryota</taxon>
        <taxon>Fungi</taxon>
        <taxon>Dikarya</taxon>
        <taxon>Ascomycota</taxon>
        <taxon>Pezizomycotina</taxon>
        <taxon>Eurotiomycetes</taxon>
        <taxon>Chaetothyriomycetidae</taxon>
        <taxon>Chaetothyriales</taxon>
        <taxon>Herpotrichiellaceae</taxon>
        <taxon>Exophiala</taxon>
    </lineage>
</organism>
<feature type="region of interest" description="Disordered" evidence="5">
    <location>
        <begin position="95"/>
        <end position="125"/>
    </location>
</feature>
<name>A0ABR0JTN7_9EURO</name>
<dbReference type="PANTHER" id="PTHR31069:SF32">
    <property type="entry name" value="ARGININE METABOLISM REGULATION PROTEIN II"/>
    <property type="match status" value="1"/>
</dbReference>
<gene>
    <name evidence="6" type="primary">ARG81_1</name>
    <name evidence="6" type="ORF">LTR69_000895</name>
</gene>
<proteinExistence type="predicted"/>
<keyword evidence="7" id="KW-1185">Reference proteome</keyword>
<evidence type="ECO:0000256" key="1">
    <source>
        <dbReference type="ARBA" id="ARBA00023015"/>
    </source>
</evidence>
<evidence type="ECO:0000256" key="3">
    <source>
        <dbReference type="ARBA" id="ARBA00023163"/>
    </source>
</evidence>
<comment type="caution">
    <text evidence="6">The sequence shown here is derived from an EMBL/GenBank/DDBJ whole genome shotgun (WGS) entry which is preliminary data.</text>
</comment>
<dbReference type="InterPro" id="IPR050675">
    <property type="entry name" value="OAF3"/>
</dbReference>
<dbReference type="Pfam" id="PF11951">
    <property type="entry name" value="Fungal_trans_2"/>
    <property type="match status" value="1"/>
</dbReference>
<protein>
    <submittedName>
        <fullName evidence="6">Arginine metabolism regulation protein II</fullName>
    </submittedName>
</protein>
<accession>A0ABR0JTN7</accession>
<sequence>MPRSIGSCPELMLMLTNPLRTTRLKPPYPTTLSLSPSPCPAEELRPDDQRLVHTETSLLSDRTLPAFHSHTLSQDQPQGHGDQNSTVEDILDISSHTWTPPQSPTTQRNPPFHSTGPHSRTTSLQQILDWSPPKDTTFYEDDETETVSSLSWSKPRSTFLSADDCFLLNYYIHKVLRIFCVVDNAKSPWRTLHLPRALQSCGESSALGATSYTRNCLLHALLSTSAYSLVNNLKLEGRTEDLEKWSRKALQLRYKAIGLLRDAVEHDLHSKNRPKYKELLATMLSMVTIDVASGDTGTCGVHLKGCEQLIRSARKSKTRYSVKARALHRIFFYLRTIHASTTLDKEASGQNTEWDDLQGDFAANHDGWLEMHESEPKDMTSCDYVYGVPLSLLVLTRKAISVVQAVARFRQRNPGLLFSTSLSTKCDEVDEEILDWPIDKELSQCPTIGRGDDAAKIVHHQTHAFHDALVLYFAQHVRLMHHRHLKPYVDSVLHHLDEIEKIKDGSNVFAGTLFWPAFIAASEAFDPTLQARFMAWFERAKIYGLHSLWGGNSLVLEVWNKASTNKARVTSQWRAIAEERQIELMLS</sequence>
<evidence type="ECO:0000256" key="4">
    <source>
        <dbReference type="ARBA" id="ARBA00023242"/>
    </source>
</evidence>
<feature type="compositionally biased region" description="Polar residues" evidence="5">
    <location>
        <begin position="95"/>
        <end position="109"/>
    </location>
</feature>
<evidence type="ECO:0000313" key="6">
    <source>
        <dbReference type="EMBL" id="KAK5068774.1"/>
    </source>
</evidence>